<protein>
    <submittedName>
        <fullName evidence="1">Uncharacterized protein</fullName>
    </submittedName>
</protein>
<dbReference type="RefSeq" id="WP_326299378.1">
    <property type="nucleotide sequence ID" value="NZ_JAYLLH010000048.1"/>
</dbReference>
<dbReference type="Proteomes" id="UP001348149">
    <property type="component" value="Unassembled WGS sequence"/>
</dbReference>
<evidence type="ECO:0000313" key="1">
    <source>
        <dbReference type="EMBL" id="MEC3863311.1"/>
    </source>
</evidence>
<proteinExistence type="predicted"/>
<gene>
    <name evidence="1" type="ORF">VK792_18640</name>
</gene>
<comment type="caution">
    <text evidence="1">The sequence shown here is derived from an EMBL/GenBank/DDBJ whole genome shotgun (WGS) entry which is preliminary data.</text>
</comment>
<keyword evidence="2" id="KW-1185">Reference proteome</keyword>
<dbReference type="InterPro" id="IPR011738">
    <property type="entry name" value="Phage_CHP"/>
</dbReference>
<dbReference type="NCBIfam" id="TIGR02215">
    <property type="entry name" value="phage_chp_gp8"/>
    <property type="match status" value="1"/>
</dbReference>
<evidence type="ECO:0000313" key="2">
    <source>
        <dbReference type="Proteomes" id="UP001348149"/>
    </source>
</evidence>
<organism evidence="1 2">
    <name type="scientific">Mesobacterium hydrothermale</name>
    <dbReference type="NCBI Taxonomy" id="3111907"/>
    <lineage>
        <taxon>Bacteria</taxon>
        <taxon>Pseudomonadati</taxon>
        <taxon>Pseudomonadota</taxon>
        <taxon>Alphaproteobacteria</taxon>
        <taxon>Rhodobacterales</taxon>
        <taxon>Roseobacteraceae</taxon>
        <taxon>Mesobacterium</taxon>
    </lineage>
</organism>
<sequence>MQITRTRPDTLPVDEAAFLEGMHLMQGEDPELESDAYRKVRAAALEFEEHGQLALINQTVRCTMYQAPLGTGIRLPIGPVQDGAQITVSVVAADGQEYPLTAAQLTFWRGPRPMLFITDDGALPPEIREAHAGLKIEYQAGFGPDHTAVPDDIAQAIISQAALMQDAGWDLRRGHNGLSPHTARIAARYRGVAV</sequence>
<reference evidence="1 2" key="1">
    <citation type="submission" date="2024-01" db="EMBL/GenBank/DDBJ databases">
        <title>Mesobacterium rodlantinim sp. nov., isolated from shallow sea hydrothermal systems off Kueishantao Island.</title>
        <authorList>
            <person name="Su Z."/>
            <person name="Tang K."/>
        </authorList>
    </citation>
    <scope>NUCLEOTIDE SEQUENCE [LARGE SCALE GENOMIC DNA]</scope>
    <source>
        <strain evidence="1 2">TK19101</strain>
    </source>
</reference>
<accession>A0ABU6HLX4</accession>
<name>A0ABU6HLX4_9RHOB</name>
<dbReference type="EMBL" id="JAYLLH010000048">
    <property type="protein sequence ID" value="MEC3863311.1"/>
    <property type="molecule type" value="Genomic_DNA"/>
</dbReference>